<gene>
    <name evidence="1" type="ORF">SAMN05216580_0703</name>
</gene>
<organism evidence="1 2">
    <name type="scientific">Geopseudomonas guangdongensis</name>
    <dbReference type="NCBI Taxonomy" id="1245526"/>
    <lineage>
        <taxon>Bacteria</taxon>
        <taxon>Pseudomonadati</taxon>
        <taxon>Pseudomonadota</taxon>
        <taxon>Gammaproteobacteria</taxon>
        <taxon>Pseudomonadales</taxon>
        <taxon>Pseudomonadaceae</taxon>
        <taxon>Geopseudomonas</taxon>
    </lineage>
</organism>
<evidence type="ECO:0000313" key="2">
    <source>
        <dbReference type="Proteomes" id="UP000243063"/>
    </source>
</evidence>
<proteinExistence type="predicted"/>
<evidence type="ECO:0008006" key="3">
    <source>
        <dbReference type="Google" id="ProtNLM"/>
    </source>
</evidence>
<sequence length="668" mass="76456">MSIIAYLQLNQWQQHQLPDSYANESDHLAVGGDFVISRAATGEVVSRYQDNVWNMKMYDARGVCIYDFVSWADGSENPLATVIVEEMKCIQFARMYLFPMPRKPVSLTMSTLRKLVYLSFRNNLSLTQLFESENINRFFLPSFALLERDAMGRMLTFLKEIFEFRVKHPDFTIAPASYEPIKLMQAIYDKSSKWGNGEQQQTKLIPTRIYAAFIAAINSELDAFNEHRDALVAFCRKRKENPRFGVSEARMYLYKEGVVWSDLVSLFGLRSLFEKYSIADGADLRKYVGEIQCAAKYWIHFFSGMRDNEARCLPADAYQTIEMAGADFSILRGYTSKVAGQNQTETFWITTPAAEKAVVAARCVGEITALWNDLDYTDLSKSPLFPSLKFSNDYREFKCSPVAGGRAMLVRKKRLFSRWPEIIVQEADIRELEQFDGFRDWRNDPDVQIGQPWPLATHQCRRSLAVYAARSGMVSVGSLGLQFKHLTEVMTSYYRKGSAFAVNFLQTDEAQGWMEELECERLKSQYINYEANVINSASRLWGGEGNRIQVARDKGQPLIITTDRAMTEKKFLKGEMVYKIGPIGGCTNLEPCDKISFTSIFACMDCENSILDDDRSLKNIRRGLDNLKREKSLFAVENPQYKQLESEISAIYEKLEKTGLLEKMEAMA</sequence>
<accession>A0A1H2EM02</accession>
<dbReference type="STRING" id="1245526.SAMN05216580_0703"/>
<dbReference type="RefSeq" id="WP_157718966.1">
    <property type="nucleotide sequence ID" value="NZ_LT629780.1"/>
</dbReference>
<keyword evidence="2" id="KW-1185">Reference proteome</keyword>
<dbReference type="EMBL" id="LT629780">
    <property type="protein sequence ID" value="SDT96146.1"/>
    <property type="molecule type" value="Genomic_DNA"/>
</dbReference>
<reference evidence="2" key="1">
    <citation type="submission" date="2016-10" db="EMBL/GenBank/DDBJ databases">
        <authorList>
            <person name="Varghese N."/>
            <person name="Submissions S."/>
        </authorList>
    </citation>
    <scope>NUCLEOTIDE SEQUENCE [LARGE SCALE GENOMIC DNA]</scope>
    <source>
        <strain evidence="2">CCTCC 2012022</strain>
    </source>
</reference>
<protein>
    <recommendedName>
        <fullName evidence="3">Phage integrase family protein</fullName>
    </recommendedName>
</protein>
<evidence type="ECO:0000313" key="1">
    <source>
        <dbReference type="EMBL" id="SDT96146.1"/>
    </source>
</evidence>
<name>A0A1H2EM02_9GAMM</name>
<dbReference type="OrthoDB" id="8768428at2"/>
<dbReference type="AlphaFoldDB" id="A0A1H2EM02"/>
<dbReference type="Proteomes" id="UP000243063">
    <property type="component" value="Chromosome I"/>
</dbReference>